<dbReference type="RefSeq" id="WP_109347286.1">
    <property type="nucleotide sequence ID" value="NZ_CP029343.1"/>
</dbReference>
<dbReference type="GO" id="GO:0005829">
    <property type="term" value="C:cytosol"/>
    <property type="evidence" value="ECO:0007669"/>
    <property type="project" value="TreeGrafter"/>
</dbReference>
<keyword evidence="5" id="KW-0804">Transcription</keyword>
<proteinExistence type="predicted"/>
<dbReference type="GO" id="GO:0000976">
    <property type="term" value="F:transcription cis-regulatory region binding"/>
    <property type="evidence" value="ECO:0007669"/>
    <property type="project" value="TreeGrafter"/>
</dbReference>
<dbReference type="SMART" id="SM00448">
    <property type="entry name" value="REC"/>
    <property type="match status" value="1"/>
</dbReference>
<evidence type="ECO:0000313" key="10">
    <source>
        <dbReference type="EMBL" id="AWL06990.1"/>
    </source>
</evidence>
<keyword evidence="1 6" id="KW-0597">Phosphoprotein</keyword>
<dbReference type="FunFam" id="3.40.50.2300:FF:000002">
    <property type="entry name" value="DNA-binding response regulator PhoP"/>
    <property type="match status" value="1"/>
</dbReference>
<feature type="domain" description="OmpR/PhoB-type" evidence="9">
    <location>
        <begin position="124"/>
        <end position="218"/>
    </location>
</feature>
<dbReference type="Pfam" id="PF00486">
    <property type="entry name" value="Trans_reg_C"/>
    <property type="match status" value="1"/>
</dbReference>
<name>A0A2S2DNN3_9BURK</name>
<dbReference type="InterPro" id="IPR001789">
    <property type="entry name" value="Sig_transdc_resp-reg_receiver"/>
</dbReference>
<dbReference type="PANTHER" id="PTHR48111">
    <property type="entry name" value="REGULATOR OF RPOS"/>
    <property type="match status" value="1"/>
</dbReference>
<dbReference type="InterPro" id="IPR036388">
    <property type="entry name" value="WH-like_DNA-bd_sf"/>
</dbReference>
<dbReference type="PANTHER" id="PTHR48111:SF67">
    <property type="entry name" value="TRANSCRIPTIONAL REGULATORY PROTEIN TCTD"/>
    <property type="match status" value="1"/>
</dbReference>
<evidence type="ECO:0000256" key="2">
    <source>
        <dbReference type="ARBA" id="ARBA00023012"/>
    </source>
</evidence>
<evidence type="ECO:0000259" key="9">
    <source>
        <dbReference type="PROSITE" id="PS51755"/>
    </source>
</evidence>
<feature type="modified residue" description="4-aspartylphosphate" evidence="6">
    <location>
        <position position="51"/>
    </location>
</feature>
<gene>
    <name evidence="10" type="ORF">DIR46_22880</name>
</gene>
<dbReference type="InterPro" id="IPR011006">
    <property type="entry name" value="CheY-like_superfamily"/>
</dbReference>
<accession>A0A2S2DNN3</accession>
<feature type="DNA-binding region" description="OmpR/PhoB-type" evidence="7">
    <location>
        <begin position="124"/>
        <end position="218"/>
    </location>
</feature>
<evidence type="ECO:0000256" key="6">
    <source>
        <dbReference type="PROSITE-ProRule" id="PRU00169"/>
    </source>
</evidence>
<dbReference type="InterPro" id="IPR001867">
    <property type="entry name" value="OmpR/PhoB-type_DNA-bd"/>
</dbReference>
<evidence type="ECO:0000259" key="8">
    <source>
        <dbReference type="PROSITE" id="PS50110"/>
    </source>
</evidence>
<evidence type="ECO:0000256" key="7">
    <source>
        <dbReference type="PROSITE-ProRule" id="PRU01091"/>
    </source>
</evidence>
<dbReference type="SUPFAM" id="SSF52172">
    <property type="entry name" value="CheY-like"/>
    <property type="match status" value="1"/>
</dbReference>
<evidence type="ECO:0000256" key="5">
    <source>
        <dbReference type="ARBA" id="ARBA00023163"/>
    </source>
</evidence>
<protein>
    <submittedName>
        <fullName evidence="10">DNA-binding response regulator</fullName>
    </submittedName>
</protein>
<dbReference type="Gene3D" id="6.10.250.690">
    <property type="match status" value="1"/>
</dbReference>
<dbReference type="GO" id="GO:0032993">
    <property type="term" value="C:protein-DNA complex"/>
    <property type="evidence" value="ECO:0007669"/>
    <property type="project" value="TreeGrafter"/>
</dbReference>
<dbReference type="PROSITE" id="PS50110">
    <property type="entry name" value="RESPONSE_REGULATORY"/>
    <property type="match status" value="1"/>
</dbReference>
<dbReference type="GO" id="GO:0000156">
    <property type="term" value="F:phosphorelay response regulator activity"/>
    <property type="evidence" value="ECO:0007669"/>
    <property type="project" value="TreeGrafter"/>
</dbReference>
<organism evidence="10 11">
    <name type="scientific">Massilia oculi</name>
    <dbReference type="NCBI Taxonomy" id="945844"/>
    <lineage>
        <taxon>Bacteria</taxon>
        <taxon>Pseudomonadati</taxon>
        <taxon>Pseudomonadota</taxon>
        <taxon>Betaproteobacteria</taxon>
        <taxon>Burkholderiales</taxon>
        <taxon>Oxalobacteraceae</taxon>
        <taxon>Telluria group</taxon>
        <taxon>Massilia</taxon>
    </lineage>
</organism>
<keyword evidence="3" id="KW-0805">Transcription regulation</keyword>
<dbReference type="SMART" id="SM00862">
    <property type="entry name" value="Trans_reg_C"/>
    <property type="match status" value="1"/>
</dbReference>
<dbReference type="EMBL" id="CP029343">
    <property type="protein sequence ID" value="AWL06990.1"/>
    <property type="molecule type" value="Genomic_DNA"/>
</dbReference>
<evidence type="ECO:0000313" key="11">
    <source>
        <dbReference type="Proteomes" id="UP000245820"/>
    </source>
</evidence>
<evidence type="ECO:0000256" key="4">
    <source>
        <dbReference type="ARBA" id="ARBA00023125"/>
    </source>
</evidence>
<dbReference type="KEGG" id="mtim:DIR46_22880"/>
<dbReference type="AlphaFoldDB" id="A0A2S2DNN3"/>
<reference evidence="10 11" key="1">
    <citation type="submission" date="2018-05" db="EMBL/GenBank/DDBJ databases">
        <title>Complete genome sequence of Massilia oculi sp. nov. CCUG 43427T (=DSM 26321T), the type strain of M. oculi, and comparison with genome sequences of other Massilia strains.</title>
        <authorList>
            <person name="Zhu B."/>
        </authorList>
    </citation>
    <scope>NUCLEOTIDE SEQUENCE [LARGE SCALE GENOMIC DNA]</scope>
    <source>
        <strain evidence="10 11">CCUG 43427</strain>
    </source>
</reference>
<evidence type="ECO:0000256" key="3">
    <source>
        <dbReference type="ARBA" id="ARBA00023015"/>
    </source>
</evidence>
<dbReference type="OrthoDB" id="9802426at2"/>
<sequence>MRILLVEDDASLASGLRLALERAGYALEHVGDGVAAVAALAHNGFDLAILDLGLPRLDGVAVLERVRRGGNALPVLVLSARDAVRDRIAALDLGADDYLTKPFDVDELLARVRVLERRRAGLPVNQLRFGDLELDLAAMSVSWKNARIELQHREFMLLKRLVEQPNKVFSRAELEESLYGWGEGVASNAIDVYVHHVRRKTDPDLIKTVRGLGYRIGQPAA</sequence>
<dbReference type="GO" id="GO:0006355">
    <property type="term" value="P:regulation of DNA-templated transcription"/>
    <property type="evidence" value="ECO:0007669"/>
    <property type="project" value="InterPro"/>
</dbReference>
<dbReference type="Gene3D" id="3.40.50.2300">
    <property type="match status" value="1"/>
</dbReference>
<dbReference type="InterPro" id="IPR039420">
    <property type="entry name" value="WalR-like"/>
</dbReference>
<dbReference type="Proteomes" id="UP000245820">
    <property type="component" value="Chromosome"/>
</dbReference>
<dbReference type="CDD" id="cd00383">
    <property type="entry name" value="trans_reg_C"/>
    <property type="match status" value="1"/>
</dbReference>
<keyword evidence="11" id="KW-1185">Reference proteome</keyword>
<dbReference type="CDD" id="cd17624">
    <property type="entry name" value="REC_OmpR_PmrA-like"/>
    <property type="match status" value="1"/>
</dbReference>
<evidence type="ECO:0000256" key="1">
    <source>
        <dbReference type="ARBA" id="ARBA00022553"/>
    </source>
</evidence>
<dbReference type="PROSITE" id="PS51755">
    <property type="entry name" value="OMPR_PHOB"/>
    <property type="match status" value="1"/>
</dbReference>
<dbReference type="Pfam" id="PF00072">
    <property type="entry name" value="Response_reg"/>
    <property type="match status" value="1"/>
</dbReference>
<keyword evidence="2" id="KW-0902">Two-component regulatory system</keyword>
<keyword evidence="4 7" id="KW-0238">DNA-binding</keyword>
<feature type="domain" description="Response regulatory" evidence="8">
    <location>
        <begin position="2"/>
        <end position="116"/>
    </location>
</feature>
<dbReference type="Gene3D" id="1.10.10.10">
    <property type="entry name" value="Winged helix-like DNA-binding domain superfamily/Winged helix DNA-binding domain"/>
    <property type="match status" value="1"/>
</dbReference>